<evidence type="ECO:0000313" key="6">
    <source>
        <dbReference type="EMBL" id="EGQ80882.1"/>
    </source>
</evidence>
<organism evidence="6 7">
    <name type="scientific">Fusobacterium animalis ATCC 51191</name>
    <dbReference type="NCBI Taxonomy" id="997347"/>
    <lineage>
        <taxon>Bacteria</taxon>
        <taxon>Fusobacteriati</taxon>
        <taxon>Fusobacteriota</taxon>
        <taxon>Fusobacteriia</taxon>
        <taxon>Fusobacteriales</taxon>
        <taxon>Fusobacteriaceae</taxon>
        <taxon>Fusobacterium</taxon>
    </lineage>
</organism>
<dbReference type="Gene3D" id="6.10.250.290">
    <property type="match status" value="1"/>
</dbReference>
<dbReference type="NCBIfam" id="NF000955">
    <property type="entry name" value="PRK00099.1-1"/>
    <property type="match status" value="1"/>
</dbReference>
<evidence type="ECO:0000313" key="7">
    <source>
        <dbReference type="Proteomes" id="UP000005392"/>
    </source>
</evidence>
<dbReference type="AlphaFoldDB" id="F9EJI5"/>
<reference evidence="6 7" key="1">
    <citation type="submission" date="2011-05" db="EMBL/GenBank/DDBJ databases">
        <authorList>
            <person name="Muzny D."/>
            <person name="Qin X."/>
            <person name="Deng J."/>
            <person name="Jiang H."/>
            <person name="Liu Y."/>
            <person name="Qu J."/>
            <person name="Song X.-Z."/>
            <person name="Zhang L."/>
            <person name="Thornton R."/>
            <person name="Coyle M."/>
            <person name="Francisco L."/>
            <person name="Jackson L."/>
            <person name="Javaid M."/>
            <person name="Korchina V."/>
            <person name="Kovar C."/>
            <person name="Mata R."/>
            <person name="Mathew T."/>
            <person name="Ngo R."/>
            <person name="Nguyen L."/>
            <person name="Nguyen N."/>
            <person name="Okwuonu G."/>
            <person name="Ongeri F."/>
            <person name="Pham C."/>
            <person name="Simmons D."/>
            <person name="Wilczek-Boney K."/>
            <person name="Hale W."/>
            <person name="Jakkamsetti A."/>
            <person name="Pham P."/>
            <person name="Ruth R."/>
            <person name="San Lucas F."/>
            <person name="Warren J."/>
            <person name="Zhang J."/>
            <person name="Zhao Z."/>
            <person name="Zhou C."/>
            <person name="Zhu D."/>
            <person name="Lee S."/>
            <person name="Bess C."/>
            <person name="Blankenburg K."/>
            <person name="Forbes L."/>
            <person name="Fu Q."/>
            <person name="Gubbala S."/>
            <person name="Hirani K."/>
            <person name="Jayaseelan J.C."/>
            <person name="Lara F."/>
            <person name="Munidasa M."/>
            <person name="Palculict T."/>
            <person name="Patil S."/>
            <person name="Pu L.-L."/>
            <person name="Saada N."/>
            <person name="Tang L."/>
            <person name="Weissenberger G."/>
            <person name="Zhu Y."/>
            <person name="Hemphill L."/>
            <person name="Shang Y."/>
            <person name="Youmans B."/>
            <person name="Ayvaz T."/>
            <person name="Ross M."/>
            <person name="Santibanez J."/>
            <person name="Aqrawi P."/>
            <person name="Gross S."/>
            <person name="Joshi V."/>
            <person name="Fowler G."/>
            <person name="Nazareth L."/>
            <person name="Reid J."/>
            <person name="Worley K."/>
            <person name="Petrosino J."/>
            <person name="Highlander S."/>
            <person name="Gibbs R."/>
        </authorList>
    </citation>
    <scope>NUCLEOTIDE SEQUENCE [LARGE SCALE GENOMIC DNA]</scope>
    <source>
        <strain evidence="6 7">ATCC 51191</strain>
    </source>
</reference>
<dbReference type="HOGENOM" id="CLU_092227_2_1_0"/>
<proteinExistence type="inferred from homology"/>
<dbReference type="STRING" id="76859.RN98_00055"/>
<evidence type="ECO:0000256" key="4">
    <source>
        <dbReference type="ARBA" id="ARBA00035202"/>
    </source>
</evidence>
<dbReference type="Gene3D" id="3.30.70.1730">
    <property type="match status" value="1"/>
</dbReference>
<keyword evidence="7" id="KW-1185">Reference proteome</keyword>
<name>F9EJI5_9FUSO</name>
<evidence type="ECO:0000256" key="5">
    <source>
        <dbReference type="ARBA" id="ARBA00035502"/>
    </source>
</evidence>
<keyword evidence="2 6" id="KW-0689">Ribosomal protein</keyword>
<dbReference type="InterPro" id="IPR047865">
    <property type="entry name" value="Ribosomal_uL10_bac_type"/>
</dbReference>
<dbReference type="PATRIC" id="fig|997347.4.peg.85"/>
<dbReference type="InterPro" id="IPR001790">
    <property type="entry name" value="Ribosomal_uL10"/>
</dbReference>
<sequence>MRENGAEYLVAKNRLFKIALKESGVEDNFDEILEGTTAFAFGYDDPAVPAKAVFNLAKEKAKAKLDVFKIKGGYLTGKKVSVKEVEELAKLPSREQLLSMLLNSMLGPIRKLAYATVAIADKKEKSAE</sequence>
<comment type="similarity">
    <text evidence="1">Belongs to the universal ribosomal protein uL10 family.</text>
</comment>
<dbReference type="GO" id="GO:0005840">
    <property type="term" value="C:ribosome"/>
    <property type="evidence" value="ECO:0007669"/>
    <property type="project" value="UniProtKB-KW"/>
</dbReference>
<keyword evidence="3" id="KW-0687">Ribonucleoprotein</keyword>
<comment type="caution">
    <text evidence="6">The sequence shown here is derived from an EMBL/GenBank/DDBJ whole genome shotgun (WGS) entry which is preliminary data.</text>
</comment>
<dbReference type="EMBL" id="AFQD01000012">
    <property type="protein sequence ID" value="EGQ80882.1"/>
    <property type="molecule type" value="Genomic_DNA"/>
</dbReference>
<dbReference type="SUPFAM" id="SSF160369">
    <property type="entry name" value="Ribosomal protein L10-like"/>
    <property type="match status" value="1"/>
</dbReference>
<dbReference type="PANTHER" id="PTHR11560">
    <property type="entry name" value="39S RIBOSOMAL PROTEIN L10, MITOCHONDRIAL"/>
    <property type="match status" value="1"/>
</dbReference>
<dbReference type="CDD" id="cd05797">
    <property type="entry name" value="Ribosomal_L10"/>
    <property type="match status" value="1"/>
</dbReference>
<dbReference type="Pfam" id="PF00466">
    <property type="entry name" value="Ribosomal_L10"/>
    <property type="match status" value="1"/>
</dbReference>
<dbReference type="Proteomes" id="UP000005392">
    <property type="component" value="Unassembled WGS sequence"/>
</dbReference>
<evidence type="ECO:0000256" key="1">
    <source>
        <dbReference type="ARBA" id="ARBA00008889"/>
    </source>
</evidence>
<evidence type="ECO:0000256" key="2">
    <source>
        <dbReference type="ARBA" id="ARBA00022980"/>
    </source>
</evidence>
<gene>
    <name evidence="6" type="primary">rplJ</name>
    <name evidence="6" type="ORF">HMPREF9094_0089</name>
</gene>
<evidence type="ECO:0000256" key="3">
    <source>
        <dbReference type="ARBA" id="ARBA00023274"/>
    </source>
</evidence>
<dbReference type="GO" id="GO:1990904">
    <property type="term" value="C:ribonucleoprotein complex"/>
    <property type="evidence" value="ECO:0007669"/>
    <property type="project" value="UniProtKB-KW"/>
</dbReference>
<accession>F9EJI5</accession>
<dbReference type="InterPro" id="IPR043141">
    <property type="entry name" value="Ribosomal_uL10-like_sf"/>
</dbReference>
<protein>
    <recommendedName>
        <fullName evidence="4">Large ribosomal subunit protein uL10</fullName>
    </recommendedName>
    <alternativeName>
        <fullName evidence="5">50S ribosomal protein L10</fullName>
    </alternativeName>
</protein>